<dbReference type="SUPFAM" id="SSF48264">
    <property type="entry name" value="Cytochrome P450"/>
    <property type="match status" value="1"/>
</dbReference>
<keyword evidence="16" id="KW-1185">Reference proteome</keyword>
<reference evidence="15" key="1">
    <citation type="submission" date="2015-05" db="UniProtKB">
        <authorList>
            <consortium name="EnsemblMetazoa"/>
        </authorList>
    </citation>
    <scope>IDENTIFICATION</scope>
</reference>
<organism evidence="15 16">
    <name type="scientific">Rhodnius prolixus</name>
    <name type="common">Triatomid bug</name>
    <dbReference type="NCBI Taxonomy" id="13249"/>
    <lineage>
        <taxon>Eukaryota</taxon>
        <taxon>Metazoa</taxon>
        <taxon>Ecdysozoa</taxon>
        <taxon>Arthropoda</taxon>
        <taxon>Hexapoda</taxon>
        <taxon>Insecta</taxon>
        <taxon>Pterygota</taxon>
        <taxon>Neoptera</taxon>
        <taxon>Paraneoptera</taxon>
        <taxon>Hemiptera</taxon>
        <taxon>Heteroptera</taxon>
        <taxon>Panheteroptera</taxon>
        <taxon>Cimicomorpha</taxon>
        <taxon>Reduviidae</taxon>
        <taxon>Triatominae</taxon>
        <taxon>Rhodnius</taxon>
    </lineage>
</organism>
<dbReference type="GO" id="GO:0004497">
    <property type="term" value="F:monooxygenase activity"/>
    <property type="evidence" value="ECO:0007669"/>
    <property type="project" value="UniProtKB-KW"/>
</dbReference>
<dbReference type="VEuPathDB" id="VectorBase:RPRC000172"/>
<keyword evidence="9 14" id="KW-0560">Oxidoreductase</keyword>
<evidence type="ECO:0000256" key="5">
    <source>
        <dbReference type="ARBA" id="ARBA00022617"/>
    </source>
</evidence>
<dbReference type="InterPro" id="IPR001128">
    <property type="entry name" value="Cyt_P450"/>
</dbReference>
<dbReference type="eggNOG" id="KOG0157">
    <property type="taxonomic scope" value="Eukaryota"/>
</dbReference>
<evidence type="ECO:0000313" key="15">
    <source>
        <dbReference type="EnsemblMetazoa" id="RPRC000172-PA"/>
    </source>
</evidence>
<dbReference type="GO" id="GO:0005789">
    <property type="term" value="C:endoplasmic reticulum membrane"/>
    <property type="evidence" value="ECO:0007669"/>
    <property type="project" value="UniProtKB-SubCell"/>
</dbReference>
<dbReference type="Pfam" id="PF00067">
    <property type="entry name" value="p450"/>
    <property type="match status" value="1"/>
</dbReference>
<evidence type="ECO:0000256" key="10">
    <source>
        <dbReference type="ARBA" id="ARBA00023004"/>
    </source>
</evidence>
<keyword evidence="5 13" id="KW-0349">Heme</keyword>
<name>T1H836_RHOPR</name>
<dbReference type="STRING" id="13249.T1H836"/>
<dbReference type="GO" id="GO:0020037">
    <property type="term" value="F:heme binding"/>
    <property type="evidence" value="ECO:0007669"/>
    <property type="project" value="InterPro"/>
</dbReference>
<dbReference type="Gene3D" id="1.10.630.10">
    <property type="entry name" value="Cytochrome P450"/>
    <property type="match status" value="1"/>
</dbReference>
<evidence type="ECO:0000256" key="3">
    <source>
        <dbReference type="ARBA" id="ARBA00004406"/>
    </source>
</evidence>
<keyword evidence="7" id="KW-0256">Endoplasmic reticulum</keyword>
<dbReference type="GO" id="GO:0005506">
    <property type="term" value="F:iron ion binding"/>
    <property type="evidence" value="ECO:0007669"/>
    <property type="project" value="InterPro"/>
</dbReference>
<dbReference type="InterPro" id="IPR050196">
    <property type="entry name" value="Cytochrome_P450_Monoox"/>
</dbReference>
<dbReference type="PANTHER" id="PTHR24291:SF189">
    <property type="entry name" value="CYTOCHROME P450 4C3-RELATED"/>
    <property type="match status" value="1"/>
</dbReference>
<evidence type="ECO:0000256" key="11">
    <source>
        <dbReference type="ARBA" id="ARBA00023033"/>
    </source>
</evidence>
<protein>
    <submittedName>
        <fullName evidence="15">Uncharacterized protein</fullName>
    </submittedName>
</protein>
<dbReference type="GO" id="GO:0016705">
    <property type="term" value="F:oxidoreductase activity, acting on paired donors, with incorporation or reduction of molecular oxygen"/>
    <property type="evidence" value="ECO:0007669"/>
    <property type="project" value="InterPro"/>
</dbReference>
<dbReference type="InterPro" id="IPR017972">
    <property type="entry name" value="Cyt_P450_CS"/>
</dbReference>
<dbReference type="InParanoid" id="T1H836"/>
<dbReference type="PRINTS" id="PR00385">
    <property type="entry name" value="P450"/>
</dbReference>
<dbReference type="AlphaFoldDB" id="T1H836"/>
<evidence type="ECO:0000313" key="16">
    <source>
        <dbReference type="Proteomes" id="UP000015103"/>
    </source>
</evidence>
<evidence type="ECO:0000256" key="2">
    <source>
        <dbReference type="ARBA" id="ARBA00004174"/>
    </source>
</evidence>
<evidence type="ECO:0000256" key="14">
    <source>
        <dbReference type="RuleBase" id="RU000461"/>
    </source>
</evidence>
<evidence type="ECO:0000256" key="13">
    <source>
        <dbReference type="PIRSR" id="PIRSR602401-1"/>
    </source>
</evidence>
<dbReference type="EnsemblMetazoa" id="RPRC000172-RA">
    <property type="protein sequence ID" value="RPRC000172-PA"/>
    <property type="gene ID" value="RPRC000172"/>
</dbReference>
<comment type="subcellular location">
    <subcellularLocation>
        <location evidence="3">Endoplasmic reticulum membrane</location>
        <topology evidence="3">Peripheral membrane protein</topology>
    </subcellularLocation>
    <subcellularLocation>
        <location evidence="2">Microsome membrane</location>
        <topology evidence="2">Peripheral membrane protein</topology>
    </subcellularLocation>
</comment>
<dbReference type="EMBL" id="ACPB03020894">
    <property type="status" value="NOT_ANNOTATED_CDS"/>
    <property type="molecule type" value="Genomic_DNA"/>
</dbReference>
<dbReference type="InterPro" id="IPR002401">
    <property type="entry name" value="Cyt_P450_E_grp-I"/>
</dbReference>
<comment type="similarity">
    <text evidence="4 14">Belongs to the cytochrome P450 family.</text>
</comment>
<dbReference type="InterPro" id="IPR036396">
    <property type="entry name" value="Cyt_P450_sf"/>
</dbReference>
<dbReference type="PRINTS" id="PR00463">
    <property type="entry name" value="EP450I"/>
</dbReference>
<evidence type="ECO:0000256" key="1">
    <source>
        <dbReference type="ARBA" id="ARBA00001971"/>
    </source>
</evidence>
<dbReference type="HOGENOM" id="CLU_001570_5_1_1"/>
<evidence type="ECO:0000256" key="9">
    <source>
        <dbReference type="ARBA" id="ARBA00023002"/>
    </source>
</evidence>
<keyword evidence="11 14" id="KW-0503">Monooxygenase</keyword>
<dbReference type="PROSITE" id="PS00086">
    <property type="entry name" value="CYTOCHROME_P450"/>
    <property type="match status" value="1"/>
</dbReference>
<keyword evidence="10 13" id="KW-0408">Iron</keyword>
<accession>T1H836</accession>
<evidence type="ECO:0000256" key="12">
    <source>
        <dbReference type="ARBA" id="ARBA00023136"/>
    </source>
</evidence>
<proteinExistence type="inferred from homology"/>
<keyword evidence="12" id="KW-0472">Membrane</keyword>
<evidence type="ECO:0000256" key="6">
    <source>
        <dbReference type="ARBA" id="ARBA00022723"/>
    </source>
</evidence>
<keyword evidence="6 13" id="KW-0479">Metal-binding</keyword>
<dbReference type="Proteomes" id="UP000015103">
    <property type="component" value="Unassembled WGS sequence"/>
</dbReference>
<evidence type="ECO:0000256" key="7">
    <source>
        <dbReference type="ARBA" id="ARBA00022824"/>
    </source>
</evidence>
<evidence type="ECO:0000256" key="4">
    <source>
        <dbReference type="ARBA" id="ARBA00010617"/>
    </source>
</evidence>
<sequence>MLALLQEGNILNNIYISSGKRWEELRKPLNKVLTKKMIESNLNMFHEKSIRLCNVLKKYADGGETFNLRNYVTNFTADTLSRKYFSNFGYDLNEIENNNHRLCDRVEGIVETIIKLASNFLHIIYLPFSKFSKNGRCLKEIGKLFWKLCCTVSSFKHKILQARIDTRKKLGENMDDKPTFYCDVLISKAKQYKLSWEDTGKLATDFFIAGFDTSAVIGSYTLLMLAMFPEHQEAVYQEQLEILGENPDIVPQWEQLSKMTYLTKVIKEVMRLYSPPGIFRKITKDIDLGENYKLPEGSTAFIIFYYLHRDPVFWSHPDKFYPDHFLPEECEKRPKGSYFPFSWGPRSCPGSVYAMTSIKVLVSTAIRYYKLYTNLKFHELEYRYSIMLEVNEGYMVKIKPRN</sequence>
<feature type="binding site" description="axial binding residue" evidence="13">
    <location>
        <position position="348"/>
    </location>
    <ligand>
        <name>heme</name>
        <dbReference type="ChEBI" id="CHEBI:30413"/>
    </ligand>
    <ligandPart>
        <name>Fe</name>
        <dbReference type="ChEBI" id="CHEBI:18248"/>
    </ligandPart>
</feature>
<keyword evidence="8" id="KW-0492">Microsome</keyword>
<comment type="cofactor">
    <cofactor evidence="1 13">
        <name>heme</name>
        <dbReference type="ChEBI" id="CHEBI:30413"/>
    </cofactor>
</comment>
<dbReference type="PANTHER" id="PTHR24291">
    <property type="entry name" value="CYTOCHROME P450 FAMILY 4"/>
    <property type="match status" value="1"/>
</dbReference>
<evidence type="ECO:0000256" key="8">
    <source>
        <dbReference type="ARBA" id="ARBA00022848"/>
    </source>
</evidence>